<evidence type="ECO:0000256" key="1">
    <source>
        <dbReference type="SAM" id="Phobius"/>
    </source>
</evidence>
<keyword evidence="1" id="KW-1133">Transmembrane helix</keyword>
<dbReference type="PANTHER" id="PTHR45588:SF1">
    <property type="entry name" value="WW DOMAIN-CONTAINING PROTEIN"/>
    <property type="match status" value="1"/>
</dbReference>
<organism evidence="2">
    <name type="scientific">Aplanochytrium stocchinoi</name>
    <dbReference type="NCBI Taxonomy" id="215587"/>
    <lineage>
        <taxon>Eukaryota</taxon>
        <taxon>Sar</taxon>
        <taxon>Stramenopiles</taxon>
        <taxon>Bigyra</taxon>
        <taxon>Labyrinthulomycetes</taxon>
        <taxon>Thraustochytrida</taxon>
        <taxon>Thraustochytriidae</taxon>
        <taxon>Aplanochytrium</taxon>
    </lineage>
</organism>
<keyword evidence="1" id="KW-0812">Transmembrane</keyword>
<dbReference type="Gene3D" id="1.25.40.10">
    <property type="entry name" value="Tetratricopeptide repeat domain"/>
    <property type="match status" value="1"/>
</dbReference>
<dbReference type="PANTHER" id="PTHR45588">
    <property type="entry name" value="TPR DOMAIN-CONTAINING PROTEIN"/>
    <property type="match status" value="1"/>
</dbReference>
<dbReference type="InterPro" id="IPR011990">
    <property type="entry name" value="TPR-like_helical_dom_sf"/>
</dbReference>
<dbReference type="EMBL" id="HBIN01014547">
    <property type="protein sequence ID" value="CAE0440874.1"/>
    <property type="molecule type" value="Transcribed_RNA"/>
</dbReference>
<dbReference type="AlphaFoldDB" id="A0A7S3UY75"/>
<feature type="transmembrane region" description="Helical" evidence="1">
    <location>
        <begin position="6"/>
        <end position="25"/>
    </location>
</feature>
<dbReference type="SUPFAM" id="SSF48452">
    <property type="entry name" value="TPR-like"/>
    <property type="match status" value="1"/>
</dbReference>
<evidence type="ECO:0000313" key="2">
    <source>
        <dbReference type="EMBL" id="CAE0440874.1"/>
    </source>
</evidence>
<sequence length="622" mass="71219">MTVFYFYLWVFAAVGIVPIKTHIFATPENEPFLSFSDTVKTPTESGCTDSLSPHLELSTYTRNITTVSNDTQAYVNQALALAAAFNHDEALRSIQKALLYDSECAMCRWIMAYNLSPNINRPLTQEKLKVAQNTMDKLTQFKGTAVETLLIYAMKKRFASNRTTENGYLFDQEYAAEMGKIANRFQKDADVLAWYGQALMETSPWKYYDRMGKLLPAMRRAKWAFDSALTLAPSHPLALHLNIHLVEPSNHPCDGLDVASKLNLTTLRRIGMGHLVHMPGHIYLRCGQYDRSSKANADGIRLDKEYFEKCKISERSYNGYYHELYYCHKHAFLIFSASMEGRRALSTATAQSLISKCHINVVAKELQGVFQTYVSWPWQTFLRFGNWKAILKILPPASTTSLSKLENGLHSPSKQKRVLSREQTQFPNYGTVMLHFAQGFAYASLASETSENHTQICMQAANSYQQFHGGAQDPRIRGKHVFMVTMGTLLDIAKYTLLGRFAANCPEFSTFAYINKSLSREPQWYWEKAVFTQDRLPYMEPPYWPMNVRSCLGAFLLQQEPPKAQEAEKVFLEDLKHFPENGWSLKGLMISLKLQKKPYEEVEQRFRRAWKNSDILLKSSCF</sequence>
<proteinExistence type="predicted"/>
<keyword evidence="1" id="KW-0472">Membrane</keyword>
<reference evidence="2" key="1">
    <citation type="submission" date="2021-01" db="EMBL/GenBank/DDBJ databases">
        <authorList>
            <person name="Corre E."/>
            <person name="Pelletier E."/>
            <person name="Niang G."/>
            <person name="Scheremetjew M."/>
            <person name="Finn R."/>
            <person name="Kale V."/>
            <person name="Holt S."/>
            <person name="Cochrane G."/>
            <person name="Meng A."/>
            <person name="Brown T."/>
            <person name="Cohen L."/>
        </authorList>
    </citation>
    <scope>NUCLEOTIDE SEQUENCE</scope>
    <source>
        <strain evidence="2">GSBS06</strain>
    </source>
</reference>
<gene>
    <name evidence="2" type="ORF">ASTO00021_LOCUS11008</name>
</gene>
<protein>
    <submittedName>
        <fullName evidence="2">Uncharacterized protein</fullName>
    </submittedName>
</protein>
<name>A0A7S3UY75_9STRA</name>
<accession>A0A7S3UY75</accession>